<protein>
    <submittedName>
        <fullName evidence="2">Uncharacterized protein</fullName>
    </submittedName>
</protein>
<organism evidence="2 3">
    <name type="scientific">Megasphaera lornae</name>
    <dbReference type="NCBI Taxonomy" id="1000568"/>
    <lineage>
        <taxon>Bacteria</taxon>
        <taxon>Bacillati</taxon>
        <taxon>Bacillota</taxon>
        <taxon>Negativicutes</taxon>
        <taxon>Veillonellales</taxon>
        <taxon>Veillonellaceae</taxon>
        <taxon>Megasphaera</taxon>
    </lineage>
</organism>
<accession>A0ABN0CYJ5</accession>
<evidence type="ECO:0000313" key="2">
    <source>
        <dbReference type="EMBL" id="EGL39208.1"/>
    </source>
</evidence>
<evidence type="ECO:0000313" key="3">
    <source>
        <dbReference type="Proteomes" id="UP000004018"/>
    </source>
</evidence>
<proteinExistence type="predicted"/>
<name>A0ABN0CYJ5_9FIRM</name>
<dbReference type="EMBL" id="AFIJ01000039">
    <property type="protein sequence ID" value="EGL39208.1"/>
    <property type="molecule type" value="Genomic_DNA"/>
</dbReference>
<keyword evidence="1" id="KW-0812">Transmembrane</keyword>
<gene>
    <name evidence="2" type="ORF">HMPREF1039_0417</name>
</gene>
<feature type="transmembrane region" description="Helical" evidence="1">
    <location>
        <begin position="26"/>
        <end position="45"/>
    </location>
</feature>
<keyword evidence="3" id="KW-1185">Reference proteome</keyword>
<keyword evidence="1" id="KW-1133">Transmembrane helix</keyword>
<evidence type="ECO:0000256" key="1">
    <source>
        <dbReference type="SAM" id="Phobius"/>
    </source>
</evidence>
<comment type="caution">
    <text evidence="2">The sequence shown here is derived from an EMBL/GenBank/DDBJ whole genome shotgun (WGS) entry which is preliminary data.</text>
</comment>
<sequence length="46" mass="5441">MYRTVPVLPYSISGNETLFFPNLFSVYAYPDDLTIFFMFFSYILAE</sequence>
<reference evidence="2 3" key="1">
    <citation type="submission" date="2011-04" db="EMBL/GenBank/DDBJ databases">
        <authorList>
            <person name="Harkins D.M."/>
            <person name="Madupu R."/>
            <person name="Durkin A.S."/>
            <person name="Torralba M."/>
            <person name="Methe B."/>
            <person name="Sutton G.G."/>
            <person name="Nelson K.E."/>
        </authorList>
    </citation>
    <scope>NUCLEOTIDE SEQUENCE [LARGE SCALE GENOMIC DNA]</scope>
    <source>
        <strain evidence="2 3">UPII 199-6</strain>
    </source>
</reference>
<keyword evidence="1" id="KW-0472">Membrane</keyword>
<dbReference type="Proteomes" id="UP000004018">
    <property type="component" value="Unassembled WGS sequence"/>
</dbReference>